<name>A0A1S3SBW4_SALSA</name>
<feature type="region of interest" description="Disordered" evidence="1">
    <location>
        <begin position="108"/>
        <end position="166"/>
    </location>
</feature>
<feature type="signal peptide" evidence="2">
    <location>
        <begin position="1"/>
        <end position="27"/>
    </location>
</feature>
<protein>
    <recommendedName>
        <fullName evidence="5">Extensin-like</fullName>
    </recommendedName>
</protein>
<organism evidence="3 4">
    <name type="scientific">Salmo salar</name>
    <name type="common">Atlantic salmon</name>
    <dbReference type="NCBI Taxonomy" id="8030"/>
    <lineage>
        <taxon>Eukaryota</taxon>
        <taxon>Metazoa</taxon>
        <taxon>Chordata</taxon>
        <taxon>Craniata</taxon>
        <taxon>Vertebrata</taxon>
        <taxon>Euteleostomi</taxon>
        <taxon>Actinopterygii</taxon>
        <taxon>Neopterygii</taxon>
        <taxon>Teleostei</taxon>
        <taxon>Protacanthopterygii</taxon>
        <taxon>Salmoniformes</taxon>
        <taxon>Salmonidae</taxon>
        <taxon>Salmoninae</taxon>
        <taxon>Salmo</taxon>
    </lineage>
</organism>
<evidence type="ECO:0008006" key="5">
    <source>
        <dbReference type="Google" id="ProtNLM"/>
    </source>
</evidence>
<reference evidence="4" key="1">
    <citation type="submission" date="2025-08" db="UniProtKB">
        <authorList>
            <consortium name="RefSeq"/>
        </authorList>
    </citation>
    <scope>IDENTIFICATION</scope>
</reference>
<keyword evidence="2" id="KW-0732">Signal</keyword>
<evidence type="ECO:0000313" key="3">
    <source>
        <dbReference type="Proteomes" id="UP001652741"/>
    </source>
</evidence>
<sequence>MCSSLASPPLSVCLFLFLLLRVTFITSTGTDQTDPDPGLTFDSWLTRFQVVQLDGSPVYPPCGRIILTPPPPPTPTVKPSTTTKPYRVVDIDGSPVNHYPPCRVIPVERQHPDQHPDQHLTTRPPPSQETVKAKTTTRTTAPTTTTTVNRKDNDKQPLFAKKVGHPLNRRYPKLNFPLHLANSRPALSSYNLLSCFRLPAHWLLPGHRLLSKPIGRLPRKHSGTDGKRNRDLVSLLKRSNRQSVLLSVLRRGQTDRQNIVGSSSEERDYRNRMNRTGLEPLTLVI</sequence>
<dbReference type="OrthoDB" id="10404316at2759"/>
<dbReference type="GeneID" id="106608428"/>
<feature type="compositionally biased region" description="Basic and acidic residues" evidence="1">
    <location>
        <begin position="108"/>
        <end position="120"/>
    </location>
</feature>
<dbReference type="RefSeq" id="XP_014061836.1">
    <property type="nucleotide sequence ID" value="XM_014206361.2"/>
</dbReference>
<dbReference type="Proteomes" id="UP001652741">
    <property type="component" value="Chromosome ssa07"/>
</dbReference>
<dbReference type="KEGG" id="sasa:106608428"/>
<feature type="chain" id="PRO_5010380469" description="Extensin-like" evidence="2">
    <location>
        <begin position="28"/>
        <end position="285"/>
    </location>
</feature>
<accession>A0A1S3SBW4</accession>
<evidence type="ECO:0000313" key="4">
    <source>
        <dbReference type="RefSeq" id="XP_014061836.1"/>
    </source>
</evidence>
<proteinExistence type="predicted"/>
<gene>
    <name evidence="4" type="primary">LOC106608428</name>
</gene>
<evidence type="ECO:0000256" key="2">
    <source>
        <dbReference type="SAM" id="SignalP"/>
    </source>
</evidence>
<keyword evidence="3" id="KW-1185">Reference proteome</keyword>
<dbReference type="AlphaFoldDB" id="A0A1S3SBW4"/>
<feature type="compositionally biased region" description="Low complexity" evidence="1">
    <location>
        <begin position="133"/>
        <end position="148"/>
    </location>
</feature>
<evidence type="ECO:0000256" key="1">
    <source>
        <dbReference type="SAM" id="MobiDB-lite"/>
    </source>
</evidence>